<evidence type="ECO:0000313" key="3">
    <source>
        <dbReference type="Proteomes" id="UP000016568"/>
    </source>
</evidence>
<evidence type="ECO:0000256" key="1">
    <source>
        <dbReference type="SAM" id="MobiDB-lite"/>
    </source>
</evidence>
<comment type="caution">
    <text evidence="2">The sequence shown here is derived from an EMBL/GenBank/DDBJ whole genome shotgun (WGS) entry which is preliminary data.</text>
</comment>
<accession>U2YQB5</accession>
<feature type="region of interest" description="Disordered" evidence="1">
    <location>
        <begin position="1"/>
        <end position="30"/>
    </location>
</feature>
<proteinExistence type="predicted"/>
<reference evidence="2 3" key="1">
    <citation type="submission" date="2013-09" db="EMBL/GenBank/DDBJ databases">
        <title>Whole genome shotgun sequence of Novosphingobium tardaugens NBRC 16725.</title>
        <authorList>
            <person name="Isaki S."/>
            <person name="Hosoyama A."/>
            <person name="Tsuchikane K."/>
            <person name="Katsumata H."/>
            <person name="Ando Y."/>
            <person name="Yamazaki S."/>
            <person name="Fujita N."/>
        </authorList>
    </citation>
    <scope>NUCLEOTIDE SEQUENCE [LARGE SCALE GENOMIC DNA]</scope>
    <source>
        <strain evidence="2 3">NBRC 16725</strain>
    </source>
</reference>
<gene>
    <name evidence="2" type="ORF">NT2_23_00070</name>
</gene>
<dbReference type="EMBL" id="BASZ01000023">
    <property type="protein sequence ID" value="GAD51155.1"/>
    <property type="molecule type" value="Genomic_DNA"/>
</dbReference>
<organism evidence="2 3">
    <name type="scientific">Caenibius tardaugens NBRC 16725</name>
    <dbReference type="NCBI Taxonomy" id="1219035"/>
    <lineage>
        <taxon>Bacteria</taxon>
        <taxon>Pseudomonadati</taxon>
        <taxon>Pseudomonadota</taxon>
        <taxon>Alphaproteobacteria</taxon>
        <taxon>Sphingomonadales</taxon>
        <taxon>Erythrobacteraceae</taxon>
        <taxon>Caenibius</taxon>
    </lineage>
</organism>
<keyword evidence="3" id="KW-1185">Reference proteome</keyword>
<dbReference type="AlphaFoldDB" id="U2YQB5"/>
<evidence type="ECO:0000313" key="2">
    <source>
        <dbReference type="EMBL" id="GAD51155.1"/>
    </source>
</evidence>
<evidence type="ECO:0008006" key="4">
    <source>
        <dbReference type="Google" id="ProtNLM"/>
    </source>
</evidence>
<name>U2YQB5_9SPHN</name>
<feature type="compositionally biased region" description="Basic and acidic residues" evidence="1">
    <location>
        <begin position="21"/>
        <end position="30"/>
    </location>
</feature>
<dbReference type="Proteomes" id="UP000016568">
    <property type="component" value="Unassembled WGS sequence"/>
</dbReference>
<sequence>MSLSSGLGPLCQTESSSQRTDSTDQVDKRSAAVMRAAKPRSSYVYWGKGISIPGDHASRLTGSFAITADIDSGHAPANGVLAALGGHFAGWSFFLRDGYPIVVMAGSTQASRIYRVAGGEAVPSGASNVRYAFVSDGGPGKGGTMTISINDRVVGSGRIEQPIVMTTELSDTFDVGFDSSTPVTDEYTLQGRFTGDIRKLEVLPGS</sequence>
<protein>
    <recommendedName>
        <fullName evidence="4">LamG domain-containing protein</fullName>
    </recommendedName>
</protein>
<dbReference type="eggNOG" id="COG3119">
    <property type="taxonomic scope" value="Bacteria"/>
</dbReference>